<name>A0A075GCI5_9ARCH</name>
<evidence type="ECO:0000259" key="7">
    <source>
        <dbReference type="SMART" id="SM01072"/>
    </source>
</evidence>
<dbReference type="Gene3D" id="2.40.40.20">
    <property type="match status" value="1"/>
</dbReference>
<dbReference type="SUPFAM" id="SSF54585">
    <property type="entry name" value="Cdc48 domain 2-like"/>
    <property type="match status" value="1"/>
</dbReference>
<comment type="similarity">
    <text evidence="1">Belongs to the AAA ATPase family. CDC48 subfamily.</text>
</comment>
<evidence type="ECO:0000256" key="2">
    <source>
        <dbReference type="ARBA" id="ARBA00022737"/>
    </source>
</evidence>
<dbReference type="InterPro" id="IPR003338">
    <property type="entry name" value="CDC4_N-term_subdom"/>
</dbReference>
<keyword evidence="4" id="KW-0067">ATP-binding</keyword>
<evidence type="ECO:0000256" key="1">
    <source>
        <dbReference type="ARBA" id="ARBA00009833"/>
    </source>
</evidence>
<dbReference type="InterPro" id="IPR029067">
    <property type="entry name" value="CDC48_domain_2-like_sf"/>
</dbReference>
<dbReference type="PROSITE" id="PS00674">
    <property type="entry name" value="AAA"/>
    <property type="match status" value="1"/>
</dbReference>
<feature type="domain" description="CDC48 N-terminal subdomain" evidence="8">
    <location>
        <begin position="11"/>
        <end position="95"/>
    </location>
</feature>
<dbReference type="SUPFAM" id="SSF52540">
    <property type="entry name" value="P-loop containing nucleoside triphosphate hydrolases"/>
    <property type="match status" value="2"/>
</dbReference>
<dbReference type="Pfam" id="PF00004">
    <property type="entry name" value="AAA"/>
    <property type="match status" value="2"/>
</dbReference>
<evidence type="ECO:0000256" key="4">
    <source>
        <dbReference type="ARBA" id="ARBA00022840"/>
    </source>
</evidence>
<dbReference type="InterPro" id="IPR041569">
    <property type="entry name" value="AAA_lid_3"/>
</dbReference>
<feature type="domain" description="CDC48" evidence="7">
    <location>
        <begin position="111"/>
        <end position="174"/>
    </location>
</feature>
<keyword evidence="3" id="KW-0547">Nucleotide-binding</keyword>
<dbReference type="GO" id="GO:0005524">
    <property type="term" value="F:ATP binding"/>
    <property type="evidence" value="ECO:0007669"/>
    <property type="project" value="UniProtKB-KW"/>
</dbReference>
<dbReference type="EMBL" id="KF900618">
    <property type="protein sequence ID" value="AIF01344.1"/>
    <property type="molecule type" value="Genomic_DNA"/>
</dbReference>
<protein>
    <submittedName>
        <fullName evidence="9">AAA family ATPase (VCP, CDC48)</fullName>
    </submittedName>
</protein>
<evidence type="ECO:0000313" key="9">
    <source>
        <dbReference type="EMBL" id="AIF01344.1"/>
    </source>
</evidence>
<accession>A0A075GCI5</accession>
<dbReference type="Gene3D" id="3.10.330.10">
    <property type="match status" value="1"/>
</dbReference>
<dbReference type="FunFam" id="2.40.40.20:FF:000007">
    <property type="entry name" value="AAA family ATPase"/>
    <property type="match status" value="1"/>
</dbReference>
<dbReference type="FunFam" id="3.40.50.300:FF:000012">
    <property type="entry name" value="Transitional endoplasmic reticulum ATPase"/>
    <property type="match status" value="1"/>
</dbReference>
<dbReference type="FunFam" id="1.10.8.60:FF:000189">
    <property type="entry name" value="AAA family ATPase, CDC48 subfamily"/>
    <property type="match status" value="1"/>
</dbReference>
<dbReference type="FunFam" id="3.40.50.300:FF:001025">
    <property type="entry name" value="ATPase family, AAA domain-containing 2B"/>
    <property type="match status" value="1"/>
</dbReference>
<dbReference type="SMART" id="SM00382">
    <property type="entry name" value="AAA"/>
    <property type="match status" value="2"/>
</dbReference>
<dbReference type="Gene3D" id="3.40.50.300">
    <property type="entry name" value="P-loop containing nucleotide triphosphate hydrolases"/>
    <property type="match status" value="2"/>
</dbReference>
<dbReference type="FunFam" id="1.10.8.60:FF:000057">
    <property type="entry name" value="AAA family ATPase, CDC48 subfamily"/>
    <property type="match status" value="1"/>
</dbReference>
<reference evidence="9" key="1">
    <citation type="journal article" date="2014" name="Genome Biol. Evol.">
        <title>Pangenome evidence for extensive interdomain horizontal transfer affecting lineage core and shell genes in uncultured planktonic thaumarchaeota and euryarchaeota.</title>
        <authorList>
            <person name="Deschamps P."/>
            <person name="Zivanovic Y."/>
            <person name="Moreira D."/>
            <person name="Rodriguez-Valera F."/>
            <person name="Lopez-Garcia P."/>
        </authorList>
    </citation>
    <scope>NUCLEOTIDE SEQUENCE</scope>
</reference>
<dbReference type="InterPro" id="IPR003959">
    <property type="entry name" value="ATPase_AAA_core"/>
</dbReference>
<feature type="domain" description="AAA+ ATPase" evidence="6">
    <location>
        <begin position="488"/>
        <end position="623"/>
    </location>
</feature>
<organism evidence="9">
    <name type="scientific">uncultured marine thaumarchaeote KM3_146_F08</name>
    <dbReference type="NCBI Taxonomy" id="1456012"/>
    <lineage>
        <taxon>Archaea</taxon>
        <taxon>Nitrososphaerota</taxon>
        <taxon>environmental samples</taxon>
    </lineage>
</organism>
<dbReference type="SMART" id="SM01073">
    <property type="entry name" value="CDC48_N"/>
    <property type="match status" value="1"/>
</dbReference>
<dbReference type="InterPro" id="IPR050168">
    <property type="entry name" value="AAA_ATPase_domain"/>
</dbReference>
<dbReference type="InterPro" id="IPR005938">
    <property type="entry name" value="AAA_ATPase_CDC48"/>
</dbReference>
<evidence type="ECO:0000256" key="3">
    <source>
        <dbReference type="ARBA" id="ARBA00022741"/>
    </source>
</evidence>
<dbReference type="GO" id="GO:0005737">
    <property type="term" value="C:cytoplasm"/>
    <property type="evidence" value="ECO:0007669"/>
    <property type="project" value="UniProtKB-ARBA"/>
</dbReference>
<evidence type="ECO:0000256" key="5">
    <source>
        <dbReference type="ARBA" id="ARBA00023054"/>
    </source>
</evidence>
<dbReference type="InterPro" id="IPR027417">
    <property type="entry name" value="P-loop_NTPase"/>
</dbReference>
<sequence length="725" mass="80864">MLPQKDTQSLQMRIGEAKQRDVGKKRARIGPEAMDYLHVAPGDVIEIKGKRTSSAVVWPANEDEKNPDCVNIDGQTRKNVGLTLDDIVEVKKVEVKTAKTVVLMPINDVVTIDKEFTDFVKNRLKGLPLTSGDEISVMILGNSMDFKISKISPKRVVKIDRLSNLKILSEAATDKKNRITYEEIGGLGVETSAMREIVELPLRHPELFARLGVEPHSGVLLYGPPGCGKTLLAKVIASESDANMYLINGPEIMNKYYGETEARLREIFKEAKDNSPSIIFIDEIDAIAPKREEAYGDVEKRVVAQLLALMDGLTERGNVIVLGASNRPDSVDPALRRPGRFDREMEISVPNADGRLEILHIHTRGMPLSDDIDLKNLATELHGYTGADIKSLCRESAIKAIRRYLPEIDLENERIPSKMLQSMEIKLRDFYDAMHEVVPTAMREFYVERAKVWWKDVGGLDYAKKTLEDNMITSINDPSKFTKMGIKPPKGVLLYGPPGCGKTILARALAAECGANMILVRGPEILSKWVGESEKAIREIFRKAKTSAPCIIIFDELDSLAKSRTSEEGNRGETILSQMLTEMEEGGTSRIVIVGITNRPDLIDNSMLRTGRLDIVLFIQPPDEKGRLEIIKILTEKMPLTNDVDLDEIAVSTQNYTGADLASLCREAVVNAMQNNSKKINSNDFALALKKVKPSITKQIDKWYTSIKDEVSNIIPKSTDETFYR</sequence>
<evidence type="ECO:0000259" key="6">
    <source>
        <dbReference type="SMART" id="SM00382"/>
    </source>
</evidence>
<feature type="domain" description="AAA+ ATPase" evidence="6">
    <location>
        <begin position="215"/>
        <end position="351"/>
    </location>
</feature>
<dbReference type="SUPFAM" id="SSF50692">
    <property type="entry name" value="ADC-like"/>
    <property type="match status" value="1"/>
</dbReference>
<dbReference type="InterPro" id="IPR009010">
    <property type="entry name" value="Asp_de-COase-like_dom_sf"/>
</dbReference>
<dbReference type="InterPro" id="IPR004201">
    <property type="entry name" value="Cdc48_dom2"/>
</dbReference>
<dbReference type="Gene3D" id="1.10.8.60">
    <property type="match status" value="2"/>
</dbReference>
<dbReference type="PANTHER" id="PTHR23077">
    <property type="entry name" value="AAA-FAMILY ATPASE"/>
    <property type="match status" value="1"/>
</dbReference>
<evidence type="ECO:0000259" key="8">
    <source>
        <dbReference type="SMART" id="SM01073"/>
    </source>
</evidence>
<dbReference type="Pfam" id="PF02359">
    <property type="entry name" value="CDC48_N"/>
    <property type="match status" value="1"/>
</dbReference>
<keyword evidence="5" id="KW-0175">Coiled coil</keyword>
<dbReference type="PANTHER" id="PTHR23077:SF171">
    <property type="entry name" value="NUCLEAR VALOSIN-CONTAINING PROTEIN-LIKE"/>
    <property type="match status" value="1"/>
</dbReference>
<dbReference type="NCBIfam" id="TIGR01243">
    <property type="entry name" value="CDC48"/>
    <property type="match status" value="1"/>
</dbReference>
<dbReference type="InterPro" id="IPR003593">
    <property type="entry name" value="AAA+_ATPase"/>
</dbReference>
<dbReference type="GO" id="GO:0016887">
    <property type="term" value="F:ATP hydrolysis activity"/>
    <property type="evidence" value="ECO:0007669"/>
    <property type="project" value="InterPro"/>
</dbReference>
<dbReference type="Pfam" id="PF02933">
    <property type="entry name" value="CDC48_2"/>
    <property type="match status" value="1"/>
</dbReference>
<dbReference type="Pfam" id="PF17862">
    <property type="entry name" value="AAA_lid_3"/>
    <property type="match status" value="2"/>
</dbReference>
<keyword evidence="2" id="KW-0677">Repeat</keyword>
<dbReference type="AlphaFoldDB" id="A0A075GCI5"/>
<dbReference type="SMART" id="SM01072">
    <property type="entry name" value="CDC48_2"/>
    <property type="match status" value="1"/>
</dbReference>
<dbReference type="InterPro" id="IPR003960">
    <property type="entry name" value="ATPase_AAA_CS"/>
</dbReference>
<gene>
    <name evidence="9" type="primary">CDC48</name>
    <name evidence="9" type="synonym">VCP</name>
</gene>
<proteinExistence type="inferred from homology"/>